<dbReference type="EMBL" id="AVOT02027795">
    <property type="protein sequence ID" value="MBW0520020.1"/>
    <property type="molecule type" value="Genomic_DNA"/>
</dbReference>
<organism evidence="1 2">
    <name type="scientific">Austropuccinia psidii MF-1</name>
    <dbReference type="NCBI Taxonomy" id="1389203"/>
    <lineage>
        <taxon>Eukaryota</taxon>
        <taxon>Fungi</taxon>
        <taxon>Dikarya</taxon>
        <taxon>Basidiomycota</taxon>
        <taxon>Pucciniomycotina</taxon>
        <taxon>Pucciniomycetes</taxon>
        <taxon>Pucciniales</taxon>
        <taxon>Sphaerophragmiaceae</taxon>
        <taxon>Austropuccinia</taxon>
    </lineage>
</organism>
<evidence type="ECO:0000313" key="2">
    <source>
        <dbReference type="Proteomes" id="UP000765509"/>
    </source>
</evidence>
<proteinExistence type="predicted"/>
<dbReference type="OrthoDB" id="6784012at2759"/>
<name>A0A9Q3EC12_9BASI</name>
<reference evidence="1" key="1">
    <citation type="submission" date="2021-03" db="EMBL/GenBank/DDBJ databases">
        <title>Draft genome sequence of rust myrtle Austropuccinia psidii MF-1, a brazilian biotype.</title>
        <authorList>
            <person name="Quecine M.C."/>
            <person name="Pachon D.M.R."/>
            <person name="Bonatelli M.L."/>
            <person name="Correr F.H."/>
            <person name="Franceschini L.M."/>
            <person name="Leite T.F."/>
            <person name="Margarido G.R.A."/>
            <person name="Almeida C.A."/>
            <person name="Ferrarezi J.A."/>
            <person name="Labate C.A."/>
        </authorList>
    </citation>
    <scope>NUCLEOTIDE SEQUENCE</scope>
    <source>
        <strain evidence="1">MF-1</strain>
    </source>
</reference>
<sequence length="82" mass="9266">MSIIIFVTDQLIEAQLSPESTLLMKVDIIEILFQYKEAFPSNNEPIGAIESHEVSVILNVERPYPTLARRPSSPASHRDTEQ</sequence>
<dbReference type="Proteomes" id="UP000765509">
    <property type="component" value="Unassembled WGS sequence"/>
</dbReference>
<accession>A0A9Q3EC12</accession>
<comment type="caution">
    <text evidence="1">The sequence shown here is derived from an EMBL/GenBank/DDBJ whole genome shotgun (WGS) entry which is preliminary data.</text>
</comment>
<protein>
    <submittedName>
        <fullName evidence="1">Uncharacterized protein</fullName>
    </submittedName>
</protein>
<dbReference type="AlphaFoldDB" id="A0A9Q3EC12"/>
<evidence type="ECO:0000313" key="1">
    <source>
        <dbReference type="EMBL" id="MBW0520020.1"/>
    </source>
</evidence>
<gene>
    <name evidence="1" type="ORF">O181_059735</name>
</gene>
<keyword evidence="2" id="KW-1185">Reference proteome</keyword>